<keyword evidence="2" id="KW-0802">TPR repeat</keyword>
<feature type="repeat" description="TPR" evidence="2">
    <location>
        <begin position="375"/>
        <end position="408"/>
    </location>
</feature>
<dbReference type="STRING" id="218851.A0A2G5F3R5"/>
<dbReference type="Pfam" id="PF12796">
    <property type="entry name" value="Ank_2"/>
    <property type="match status" value="3"/>
</dbReference>
<dbReference type="SUPFAM" id="SSF48403">
    <property type="entry name" value="Ankyrin repeat"/>
    <property type="match status" value="1"/>
</dbReference>
<dbReference type="EMBL" id="KZ305019">
    <property type="protein sequence ID" value="PIA62588.1"/>
    <property type="molecule type" value="Genomic_DNA"/>
</dbReference>
<organism evidence="3 4">
    <name type="scientific">Aquilegia coerulea</name>
    <name type="common">Rocky mountain columbine</name>
    <dbReference type="NCBI Taxonomy" id="218851"/>
    <lineage>
        <taxon>Eukaryota</taxon>
        <taxon>Viridiplantae</taxon>
        <taxon>Streptophyta</taxon>
        <taxon>Embryophyta</taxon>
        <taxon>Tracheophyta</taxon>
        <taxon>Spermatophyta</taxon>
        <taxon>Magnoliopsida</taxon>
        <taxon>Ranunculales</taxon>
        <taxon>Ranunculaceae</taxon>
        <taxon>Thalictroideae</taxon>
        <taxon>Aquilegia</taxon>
    </lineage>
</organism>
<reference evidence="3 4" key="1">
    <citation type="submission" date="2017-09" db="EMBL/GenBank/DDBJ databases">
        <title>WGS assembly of Aquilegia coerulea Goldsmith.</title>
        <authorList>
            <person name="Hodges S."/>
            <person name="Kramer E."/>
            <person name="Nordborg M."/>
            <person name="Tomkins J."/>
            <person name="Borevitz J."/>
            <person name="Derieg N."/>
            <person name="Yan J."/>
            <person name="Mihaltcheva S."/>
            <person name="Hayes R.D."/>
            <person name="Rokhsar D."/>
        </authorList>
    </citation>
    <scope>NUCLEOTIDE SEQUENCE [LARGE SCALE GENOMIC DNA]</scope>
    <source>
        <strain evidence="4">cv. Goldsmith</strain>
    </source>
</reference>
<dbReference type="SMART" id="SM00248">
    <property type="entry name" value="ANK"/>
    <property type="match status" value="6"/>
</dbReference>
<feature type="repeat" description="ANK" evidence="1">
    <location>
        <begin position="215"/>
        <end position="247"/>
    </location>
</feature>
<dbReference type="PROSITE" id="PS50088">
    <property type="entry name" value="ANK_REPEAT"/>
    <property type="match status" value="5"/>
</dbReference>
<protein>
    <submittedName>
        <fullName evidence="3">Uncharacterized protein</fullName>
    </submittedName>
</protein>
<dbReference type="AlphaFoldDB" id="A0A2G5F3R5"/>
<evidence type="ECO:0000256" key="2">
    <source>
        <dbReference type="PROSITE-ProRule" id="PRU00339"/>
    </source>
</evidence>
<gene>
    <name evidence="3" type="ORF">AQUCO_00200535v1</name>
</gene>
<feature type="repeat" description="ANK" evidence="1">
    <location>
        <begin position="186"/>
        <end position="215"/>
    </location>
</feature>
<feature type="repeat" description="ANK" evidence="1">
    <location>
        <begin position="118"/>
        <end position="150"/>
    </location>
</feature>
<evidence type="ECO:0000256" key="1">
    <source>
        <dbReference type="PROSITE-ProRule" id="PRU00023"/>
    </source>
</evidence>
<dbReference type="Proteomes" id="UP000230069">
    <property type="component" value="Unassembled WGS sequence"/>
</dbReference>
<dbReference type="InterPro" id="IPR011990">
    <property type="entry name" value="TPR-like_helical_dom_sf"/>
</dbReference>
<keyword evidence="4" id="KW-1185">Reference proteome</keyword>
<feature type="repeat" description="ANK" evidence="1">
    <location>
        <begin position="150"/>
        <end position="178"/>
    </location>
</feature>
<name>A0A2G5F3R5_AQUCA</name>
<sequence>MASHFDKLSKVDQLLQVAAAGNLRRMKKLAKELDDGRGIAETLANSKDSHGRAVIHVAAQKGRTEICKYLIEELKLHVDEKDHEADYTPLLRATCEGHVRTVAYLIEHGANPAAFNRHNKTALHIAVDNGFVEMIKLLLSKGVDVNAPCDEGTPLQLAAQNCKQNILKVLLDHGANPNPVVTLIPTPLMWAISGNSMTCIKLLIQRGADPNAVAHGHTPLALACCGKKFDIIKCLLEAGADPNIVNDSGLKPIEIAAQNANLAEVGILFPVTSPIPACSDWSINGIMKYMHSEEARQQELVRNKEILLKVKSEADRALQRKDYFLAQLHYIEVLKLDPLDATALSNSSLCYTCQGYPELALEDAQACIKIRPDWPEAYYRAGVALTALEEFDMAADTLLEGLKLDRENKELRDAFQKAVEGKLNSVNI</sequence>
<dbReference type="PROSITE" id="PS50005">
    <property type="entry name" value="TPR"/>
    <property type="match status" value="1"/>
</dbReference>
<accession>A0A2G5F3R5</accession>
<dbReference type="InterPro" id="IPR051616">
    <property type="entry name" value="Cul2-RING_E3_ligase_SR"/>
</dbReference>
<dbReference type="PRINTS" id="PR01415">
    <property type="entry name" value="ANKYRIN"/>
</dbReference>
<evidence type="ECO:0000313" key="4">
    <source>
        <dbReference type="Proteomes" id="UP000230069"/>
    </source>
</evidence>
<dbReference type="OrthoDB" id="412869at2759"/>
<dbReference type="SUPFAM" id="SSF48452">
    <property type="entry name" value="TPR-like"/>
    <property type="match status" value="1"/>
</dbReference>
<dbReference type="InterPro" id="IPR019734">
    <property type="entry name" value="TPR_rpt"/>
</dbReference>
<dbReference type="EMBL" id="KZ305019">
    <property type="protein sequence ID" value="PIA62590.1"/>
    <property type="molecule type" value="Genomic_DNA"/>
</dbReference>
<dbReference type="PROSITE" id="PS50297">
    <property type="entry name" value="ANK_REP_REGION"/>
    <property type="match status" value="4"/>
</dbReference>
<dbReference type="Gene3D" id="1.25.40.20">
    <property type="entry name" value="Ankyrin repeat-containing domain"/>
    <property type="match status" value="3"/>
</dbReference>
<feature type="repeat" description="ANK" evidence="1">
    <location>
        <begin position="85"/>
        <end position="117"/>
    </location>
</feature>
<dbReference type="PANTHER" id="PTHR46224:SF67">
    <property type="entry name" value="HSP70-HSP90 ORGANIZING PROTEIN 3-LIKE"/>
    <property type="match status" value="1"/>
</dbReference>
<keyword evidence="1" id="KW-0040">ANK repeat</keyword>
<evidence type="ECO:0000313" key="3">
    <source>
        <dbReference type="EMBL" id="PIA62590.1"/>
    </source>
</evidence>
<dbReference type="InterPro" id="IPR002110">
    <property type="entry name" value="Ankyrin_rpt"/>
</dbReference>
<dbReference type="PANTHER" id="PTHR46224">
    <property type="entry name" value="ANKYRIN REPEAT FAMILY PROTEIN"/>
    <property type="match status" value="1"/>
</dbReference>
<dbReference type="Gene3D" id="1.25.40.10">
    <property type="entry name" value="Tetratricopeptide repeat domain"/>
    <property type="match status" value="1"/>
</dbReference>
<proteinExistence type="predicted"/>
<dbReference type="SMART" id="SM00028">
    <property type="entry name" value="TPR"/>
    <property type="match status" value="2"/>
</dbReference>
<dbReference type="InterPro" id="IPR036770">
    <property type="entry name" value="Ankyrin_rpt-contain_sf"/>
</dbReference>